<accession>A0A103E572</accession>
<evidence type="ECO:0000313" key="3">
    <source>
        <dbReference type="EMBL" id="KVE28518.1"/>
    </source>
</evidence>
<feature type="signal peptide" evidence="2">
    <location>
        <begin position="1"/>
        <end position="16"/>
    </location>
</feature>
<dbReference type="Proteomes" id="UP000062788">
    <property type="component" value="Unassembled WGS sequence"/>
</dbReference>
<dbReference type="Proteomes" id="UP000198460">
    <property type="component" value="Unassembled WGS sequence"/>
</dbReference>
<dbReference type="EMBL" id="FXAN01000034">
    <property type="protein sequence ID" value="SMF98757.1"/>
    <property type="molecule type" value="Genomic_DNA"/>
</dbReference>
<keyword evidence="5" id="KW-1185">Reference proteome</keyword>
<evidence type="ECO:0008006" key="7">
    <source>
        <dbReference type="Google" id="ProtNLM"/>
    </source>
</evidence>
<evidence type="ECO:0000313" key="4">
    <source>
        <dbReference type="EMBL" id="SMF98757.1"/>
    </source>
</evidence>
<feature type="chain" id="PRO_5015049532" description="Osmotically-inducible lipoprotein OsmE" evidence="2">
    <location>
        <begin position="17"/>
        <end position="132"/>
    </location>
</feature>
<evidence type="ECO:0000256" key="2">
    <source>
        <dbReference type="SAM" id="SignalP"/>
    </source>
</evidence>
<evidence type="ECO:0000256" key="1">
    <source>
        <dbReference type="ARBA" id="ARBA00022729"/>
    </source>
</evidence>
<dbReference type="AlphaFoldDB" id="A0A103E572"/>
<dbReference type="Gene3D" id="3.30.1450.10">
    <property type="match status" value="1"/>
</dbReference>
<dbReference type="InterPro" id="IPR037873">
    <property type="entry name" value="BamE-like"/>
</dbReference>
<sequence>MAFQTTIRTASAQALACPLAAALVVSGCSWFGGAETFSYAKLPVPRAAAQPGATQTQIVKAGGNPASVRMMRNGAGVCYNYDLYHGYEHRSYYVVFDRRGAVARHGFATCAEADRKALLHDSGNGGRPATHT</sequence>
<organism evidence="3 5">
    <name type="scientific">Burkholderia singularis</name>
    <dbReference type="NCBI Taxonomy" id="1503053"/>
    <lineage>
        <taxon>Bacteria</taxon>
        <taxon>Pseudomonadati</taxon>
        <taxon>Pseudomonadota</taxon>
        <taxon>Betaproteobacteria</taxon>
        <taxon>Burkholderiales</taxon>
        <taxon>Burkholderiaceae</taxon>
        <taxon>Burkholderia</taxon>
        <taxon>pseudomallei group</taxon>
    </lineage>
</organism>
<reference evidence="4 6" key="2">
    <citation type="submission" date="2017-04" db="EMBL/GenBank/DDBJ databases">
        <authorList>
            <person name="Afonso C.L."/>
            <person name="Miller P.J."/>
            <person name="Scott M.A."/>
            <person name="Spackman E."/>
            <person name="Goraichik I."/>
            <person name="Dimitrov K.M."/>
            <person name="Suarez D.L."/>
            <person name="Swayne D.E."/>
        </authorList>
    </citation>
    <scope>NUCLEOTIDE SEQUENCE [LARGE SCALE GENOMIC DNA]</scope>
    <source>
        <strain evidence="4">LMG 28154</strain>
    </source>
</reference>
<dbReference type="OrthoDB" id="9014944at2"/>
<proteinExistence type="predicted"/>
<gene>
    <name evidence="4" type="ORF">BSIN_2043</name>
    <name evidence="3" type="ORF">WS67_07155</name>
</gene>
<protein>
    <recommendedName>
        <fullName evidence="7">Osmotically-inducible lipoprotein OsmE</fullName>
    </recommendedName>
</protein>
<dbReference type="RefSeq" id="WP_059514613.1">
    <property type="nucleotide sequence ID" value="NZ_FXAN01000034.1"/>
</dbReference>
<name>A0A103E572_9BURK</name>
<dbReference type="EMBL" id="LOWA01000018">
    <property type="protein sequence ID" value="KVE28518.1"/>
    <property type="molecule type" value="Genomic_DNA"/>
</dbReference>
<keyword evidence="1 2" id="KW-0732">Signal</keyword>
<evidence type="ECO:0000313" key="5">
    <source>
        <dbReference type="Proteomes" id="UP000062788"/>
    </source>
</evidence>
<reference evidence="3 5" key="1">
    <citation type="submission" date="2015-11" db="EMBL/GenBank/DDBJ databases">
        <title>Expanding the genomic diversity of Burkholderia species for the development of highly accurate diagnostics.</title>
        <authorList>
            <person name="Sahl J."/>
            <person name="Keim P."/>
            <person name="Wagner D."/>
        </authorList>
    </citation>
    <scope>NUCLEOTIDE SEQUENCE [LARGE SCALE GENOMIC DNA]</scope>
    <source>
        <strain evidence="3 5">TSV85</strain>
    </source>
</reference>
<evidence type="ECO:0000313" key="6">
    <source>
        <dbReference type="Proteomes" id="UP000198460"/>
    </source>
</evidence>